<comment type="caution">
    <text evidence="2">The sequence shown here is derived from an EMBL/GenBank/DDBJ whole genome shotgun (WGS) entry which is preliminary data.</text>
</comment>
<evidence type="ECO:0000313" key="3">
    <source>
        <dbReference type="Proteomes" id="UP000823388"/>
    </source>
</evidence>
<proteinExistence type="predicted"/>
<feature type="compositionally biased region" description="Low complexity" evidence="1">
    <location>
        <begin position="32"/>
        <end position="70"/>
    </location>
</feature>
<dbReference type="EMBL" id="CM029042">
    <property type="protein sequence ID" value="KAG2620681.1"/>
    <property type="molecule type" value="Genomic_DNA"/>
</dbReference>
<keyword evidence="3" id="KW-1185">Reference proteome</keyword>
<accession>A0A8T0U990</accession>
<feature type="region of interest" description="Disordered" evidence="1">
    <location>
        <begin position="118"/>
        <end position="152"/>
    </location>
</feature>
<protein>
    <submittedName>
        <fullName evidence="2">Uncharacterized protein</fullName>
    </submittedName>
</protein>
<dbReference type="Proteomes" id="UP000823388">
    <property type="component" value="Chromosome 3N"/>
</dbReference>
<gene>
    <name evidence="2" type="ORF">PVAP13_3NG209800</name>
</gene>
<organism evidence="2 3">
    <name type="scientific">Panicum virgatum</name>
    <name type="common">Blackwell switchgrass</name>
    <dbReference type="NCBI Taxonomy" id="38727"/>
    <lineage>
        <taxon>Eukaryota</taxon>
        <taxon>Viridiplantae</taxon>
        <taxon>Streptophyta</taxon>
        <taxon>Embryophyta</taxon>
        <taxon>Tracheophyta</taxon>
        <taxon>Spermatophyta</taxon>
        <taxon>Magnoliopsida</taxon>
        <taxon>Liliopsida</taxon>
        <taxon>Poales</taxon>
        <taxon>Poaceae</taxon>
        <taxon>PACMAD clade</taxon>
        <taxon>Panicoideae</taxon>
        <taxon>Panicodae</taxon>
        <taxon>Paniceae</taxon>
        <taxon>Panicinae</taxon>
        <taxon>Panicum</taxon>
        <taxon>Panicum sect. Hiantes</taxon>
    </lineage>
</organism>
<dbReference type="AlphaFoldDB" id="A0A8T0U990"/>
<reference evidence="2" key="1">
    <citation type="submission" date="2020-05" db="EMBL/GenBank/DDBJ databases">
        <title>WGS assembly of Panicum virgatum.</title>
        <authorList>
            <person name="Lovell J.T."/>
            <person name="Jenkins J."/>
            <person name="Shu S."/>
            <person name="Juenger T.E."/>
            <person name="Schmutz J."/>
        </authorList>
    </citation>
    <scope>NUCLEOTIDE SEQUENCE</scope>
    <source>
        <strain evidence="2">AP13</strain>
    </source>
</reference>
<evidence type="ECO:0000313" key="2">
    <source>
        <dbReference type="EMBL" id="KAG2620681.1"/>
    </source>
</evidence>
<evidence type="ECO:0000256" key="1">
    <source>
        <dbReference type="SAM" id="MobiDB-lite"/>
    </source>
</evidence>
<sequence length="256" mass="26126">MSEIFSLFFTPAAPSLLPHYISLALLLPRQRLSSSPPPARTSSLAGPCSSPAPSSPLGPLASSLAEAAGARPPSPSLRPIPGARRREPPPTPRARPCSSAPCSFATGWSGAAAAAGARAGGSVGWPPPLHGLDADINDGRIRSPRSSPHLSLGRRPCPFLRVAMACRVHGAGMREQRRAVASASCCSSTSAAAGRVEQQGEHDLGVGVRRLGRGGTGTGSGRPLPSLGIAERGASASLAELSQYATVQLPASWRTG</sequence>
<feature type="region of interest" description="Disordered" evidence="1">
    <location>
        <begin position="32"/>
        <end position="98"/>
    </location>
</feature>
<name>A0A8T0U990_PANVG</name>